<dbReference type="EMBL" id="JAMQGP010000008">
    <property type="protein sequence ID" value="MCM2680908.1"/>
    <property type="molecule type" value="Genomic_DNA"/>
</dbReference>
<comment type="caution">
    <text evidence="2">The sequence shown here is derived from an EMBL/GenBank/DDBJ whole genome shotgun (WGS) entry which is preliminary data.</text>
</comment>
<keyword evidence="3" id="KW-1185">Reference proteome</keyword>
<gene>
    <name evidence="2" type="ORF">NAF29_14730</name>
</gene>
<dbReference type="RefSeq" id="WP_251262392.1">
    <property type="nucleotide sequence ID" value="NZ_JAMQGP010000008.1"/>
</dbReference>
<proteinExistence type="predicted"/>
<evidence type="ECO:0000313" key="3">
    <source>
        <dbReference type="Proteomes" id="UP001165393"/>
    </source>
</evidence>
<reference evidence="2 3" key="1">
    <citation type="journal article" date="2013" name="Antonie Van Leeuwenhoek">
        <title>Echinimonas agarilytica gen. nov., sp. nov., a new gammaproteobacterium isolated from the sea urchin Strongylocentrotus intermedius.</title>
        <authorList>
            <person name="Nedashkovskaya O.I."/>
            <person name="Stenkova A.M."/>
            <person name="Zhukova N.V."/>
            <person name="Van Trappen S."/>
            <person name="Lee J.S."/>
            <person name="Kim S.B."/>
        </authorList>
    </citation>
    <scope>NUCLEOTIDE SEQUENCE [LARGE SCALE GENOMIC DNA]</scope>
    <source>
        <strain evidence="2 3">KMM 6351</strain>
    </source>
</reference>
<keyword evidence="1" id="KW-1133">Transmembrane helix</keyword>
<organism evidence="2 3">
    <name type="scientific">Echinimonas agarilytica</name>
    <dbReference type="NCBI Taxonomy" id="1215918"/>
    <lineage>
        <taxon>Bacteria</taxon>
        <taxon>Pseudomonadati</taxon>
        <taxon>Pseudomonadota</taxon>
        <taxon>Gammaproteobacteria</taxon>
        <taxon>Alteromonadales</taxon>
        <taxon>Echinimonadaceae</taxon>
        <taxon>Echinimonas</taxon>
    </lineage>
</organism>
<protein>
    <submittedName>
        <fullName evidence="2">Uncharacterized protein</fullName>
    </submittedName>
</protein>
<evidence type="ECO:0000256" key="1">
    <source>
        <dbReference type="SAM" id="Phobius"/>
    </source>
</evidence>
<dbReference type="Proteomes" id="UP001165393">
    <property type="component" value="Unassembled WGS sequence"/>
</dbReference>
<keyword evidence="1" id="KW-0812">Transmembrane</keyword>
<sequence length="93" mass="10494">MATIRIRDIIPVTPPMLIQQKLNQIAGNPRRRFRLFILGLCLFAAALSLLYAGLNHNIWLTRVGTLLLAPAFVLCATSYVALLINRLLNFFQD</sequence>
<evidence type="ECO:0000313" key="2">
    <source>
        <dbReference type="EMBL" id="MCM2680908.1"/>
    </source>
</evidence>
<name>A0AA41W9L4_9GAMM</name>
<feature type="transmembrane region" description="Helical" evidence="1">
    <location>
        <begin position="66"/>
        <end position="88"/>
    </location>
</feature>
<keyword evidence="1" id="KW-0472">Membrane</keyword>
<feature type="transmembrane region" description="Helical" evidence="1">
    <location>
        <begin position="35"/>
        <end position="54"/>
    </location>
</feature>
<dbReference type="AlphaFoldDB" id="A0AA41W9L4"/>
<accession>A0AA41W9L4</accession>